<evidence type="ECO:0000256" key="1">
    <source>
        <dbReference type="ARBA" id="ARBA00008307"/>
    </source>
</evidence>
<reference evidence="4 5" key="1">
    <citation type="journal article" date="2017" name="Nat. Ecol. Evol.">
        <title>Scallop genome provides insights into evolution of bilaterian karyotype and development.</title>
        <authorList>
            <person name="Wang S."/>
            <person name="Zhang J."/>
            <person name="Jiao W."/>
            <person name="Li J."/>
            <person name="Xun X."/>
            <person name="Sun Y."/>
            <person name="Guo X."/>
            <person name="Huan P."/>
            <person name="Dong B."/>
            <person name="Zhang L."/>
            <person name="Hu X."/>
            <person name="Sun X."/>
            <person name="Wang J."/>
            <person name="Zhao C."/>
            <person name="Wang Y."/>
            <person name="Wang D."/>
            <person name="Huang X."/>
            <person name="Wang R."/>
            <person name="Lv J."/>
            <person name="Li Y."/>
            <person name="Zhang Z."/>
            <person name="Liu B."/>
            <person name="Lu W."/>
            <person name="Hui Y."/>
            <person name="Liang J."/>
            <person name="Zhou Z."/>
            <person name="Hou R."/>
            <person name="Li X."/>
            <person name="Liu Y."/>
            <person name="Li H."/>
            <person name="Ning X."/>
            <person name="Lin Y."/>
            <person name="Zhao L."/>
            <person name="Xing Q."/>
            <person name="Dou J."/>
            <person name="Li Y."/>
            <person name="Mao J."/>
            <person name="Guo H."/>
            <person name="Dou H."/>
            <person name="Li T."/>
            <person name="Mu C."/>
            <person name="Jiang W."/>
            <person name="Fu Q."/>
            <person name="Fu X."/>
            <person name="Miao Y."/>
            <person name="Liu J."/>
            <person name="Yu Q."/>
            <person name="Li R."/>
            <person name="Liao H."/>
            <person name="Li X."/>
            <person name="Kong Y."/>
            <person name="Jiang Z."/>
            <person name="Chourrout D."/>
            <person name="Li R."/>
            <person name="Bao Z."/>
        </authorList>
    </citation>
    <scope>NUCLEOTIDE SEQUENCE [LARGE SCALE GENOMIC DNA]</scope>
    <source>
        <strain evidence="4 5">PY_sf001</strain>
    </source>
</reference>
<gene>
    <name evidence="4" type="ORF">KP79_PYT18812</name>
</gene>
<dbReference type="Proteomes" id="UP000242188">
    <property type="component" value="Unassembled WGS sequence"/>
</dbReference>
<dbReference type="OrthoDB" id="6112914at2759"/>
<name>A0A210Q3C1_MIZYE</name>
<evidence type="ECO:0000313" key="5">
    <source>
        <dbReference type="Proteomes" id="UP000242188"/>
    </source>
</evidence>
<sequence>MYLSSFSEVLIMLPEYIPKKVMLDSRESERISMLLSTHLERKFTGTKEEVDIRRRVTVLGEYLDQMEVTCGSHGEGFRLRGSDIDGMLADMTVAVIYPNQFISRNMASKTILYIREADCRPGYVHLQFGQMGQGCRKRLFDSLVRVGNSTFLSSGMYRELAVNFFSDYAGKTLESNGPSCTVNSHGYTSMDIVWSLFCYSWPKEANEWRTRTRLYGWPCQTLIDNIVDSGFFLVPVGDKCSENTFLQWRISFAKAERSLVHSFTHIQFKVYALLKYFLTQIKGTLADTIGDDDILCSYFLKIVMFHAIENTSHKFWQEKNLFYCFWFCFNILIAWVRAGYCPNYFIPTNNLFKRKVHGQHQQILLDVLNNFYQMKWMCLSVGNHFDPIWWHLCNISNQAELLRPKTEQDIVFQQDINIIDSLRFNSGIANRTTLRKALKVLSTSKSDLDEFFTYHHITEYLYKIASDQIYPDHVIATDNKTRYRSLRKCKHWMIPRASMGTELLYLATCHFLLGTFSKALDMCKQMTKLASYFTLSYPNLHTFGYCQSGQVLGRLQQIFTAELFFHDQGIYLPHICLEMKRPTEYPPLPYAVFLSFLCCHELGDARGRDAALRQLTEVQCDTIQGGHRYWIVHTFLGICYQMLGDNHRAIRAYWDSAQSKAIFQGKNPAMKRIAIVYLCMYASHRSDRG</sequence>
<dbReference type="Gene3D" id="1.10.1410.40">
    <property type="match status" value="1"/>
</dbReference>
<dbReference type="InterPro" id="IPR011990">
    <property type="entry name" value="TPR-like_helical_dom_sf"/>
</dbReference>
<feature type="domain" description="Mab-21-like nucleotidyltransferase" evidence="2">
    <location>
        <begin position="175"/>
        <end position="261"/>
    </location>
</feature>
<dbReference type="STRING" id="6573.A0A210Q3C1"/>
<dbReference type="Pfam" id="PF20266">
    <property type="entry name" value="Mab-21_C"/>
    <property type="match status" value="1"/>
</dbReference>
<evidence type="ECO:0000259" key="3">
    <source>
        <dbReference type="Pfam" id="PF20266"/>
    </source>
</evidence>
<dbReference type="InterPro" id="IPR046903">
    <property type="entry name" value="Mab-21-like_nuc_Trfase"/>
</dbReference>
<dbReference type="SUPFAM" id="SSF48452">
    <property type="entry name" value="TPR-like"/>
    <property type="match status" value="1"/>
</dbReference>
<accession>A0A210Q3C1</accession>
<protein>
    <submittedName>
        <fullName evidence="4">Cyclic GMP-AMP synthase</fullName>
    </submittedName>
</protein>
<evidence type="ECO:0000313" key="4">
    <source>
        <dbReference type="EMBL" id="OWF43237.1"/>
    </source>
</evidence>
<keyword evidence="5" id="KW-1185">Reference proteome</keyword>
<proteinExistence type="inferred from homology"/>
<dbReference type="PANTHER" id="PTHR10656:SF69">
    <property type="entry name" value="MAB-21-LIKE HHH_H2TH-LIKE DOMAIN-CONTAINING PROTEIN"/>
    <property type="match status" value="1"/>
</dbReference>
<dbReference type="InterPro" id="IPR024810">
    <property type="entry name" value="MAB21L/cGLR"/>
</dbReference>
<evidence type="ECO:0000259" key="2">
    <source>
        <dbReference type="Pfam" id="PF03281"/>
    </source>
</evidence>
<dbReference type="EMBL" id="NEDP02005138">
    <property type="protein sequence ID" value="OWF43237.1"/>
    <property type="molecule type" value="Genomic_DNA"/>
</dbReference>
<dbReference type="InterPro" id="IPR046906">
    <property type="entry name" value="Mab-21_HhH/H2TH-like"/>
</dbReference>
<dbReference type="SMART" id="SM01265">
    <property type="entry name" value="Mab-21"/>
    <property type="match status" value="1"/>
</dbReference>
<feature type="domain" description="Mab-21-like HhH/H2TH-like" evidence="3">
    <location>
        <begin position="270"/>
        <end position="363"/>
    </location>
</feature>
<comment type="caution">
    <text evidence="4">The sequence shown here is derived from an EMBL/GenBank/DDBJ whole genome shotgun (WGS) entry which is preliminary data.</text>
</comment>
<dbReference type="AlphaFoldDB" id="A0A210Q3C1"/>
<organism evidence="4 5">
    <name type="scientific">Mizuhopecten yessoensis</name>
    <name type="common">Japanese scallop</name>
    <name type="synonym">Patinopecten yessoensis</name>
    <dbReference type="NCBI Taxonomy" id="6573"/>
    <lineage>
        <taxon>Eukaryota</taxon>
        <taxon>Metazoa</taxon>
        <taxon>Spiralia</taxon>
        <taxon>Lophotrochozoa</taxon>
        <taxon>Mollusca</taxon>
        <taxon>Bivalvia</taxon>
        <taxon>Autobranchia</taxon>
        <taxon>Pteriomorphia</taxon>
        <taxon>Pectinida</taxon>
        <taxon>Pectinoidea</taxon>
        <taxon>Pectinidae</taxon>
        <taxon>Mizuhopecten</taxon>
    </lineage>
</organism>
<dbReference type="PANTHER" id="PTHR10656">
    <property type="entry name" value="CELL FATE DETERMINING PROTEIN MAB21-RELATED"/>
    <property type="match status" value="1"/>
</dbReference>
<comment type="similarity">
    <text evidence="1">Belongs to the mab-21 family.</text>
</comment>
<dbReference type="Pfam" id="PF03281">
    <property type="entry name" value="Mab-21"/>
    <property type="match status" value="1"/>
</dbReference>